<reference evidence="2" key="1">
    <citation type="submission" date="2018-02" db="EMBL/GenBank/DDBJ databases">
        <title>Rhizophora mucronata_Transcriptome.</title>
        <authorList>
            <person name="Meera S.P."/>
            <person name="Sreeshan A."/>
            <person name="Augustine A."/>
        </authorList>
    </citation>
    <scope>NUCLEOTIDE SEQUENCE</scope>
    <source>
        <tissue evidence="2">Leaf</tissue>
    </source>
</reference>
<protein>
    <submittedName>
        <fullName evidence="2">Uncharacterized protein</fullName>
    </submittedName>
</protein>
<proteinExistence type="predicted"/>
<feature type="compositionally biased region" description="Basic and acidic residues" evidence="1">
    <location>
        <begin position="77"/>
        <end position="90"/>
    </location>
</feature>
<name>A0A2P2P2C4_RHIMU</name>
<feature type="compositionally biased region" description="Basic residues" evidence="1">
    <location>
        <begin position="1"/>
        <end position="10"/>
    </location>
</feature>
<organism evidence="2">
    <name type="scientific">Rhizophora mucronata</name>
    <name type="common">Asiatic mangrove</name>
    <dbReference type="NCBI Taxonomy" id="61149"/>
    <lineage>
        <taxon>Eukaryota</taxon>
        <taxon>Viridiplantae</taxon>
        <taxon>Streptophyta</taxon>
        <taxon>Embryophyta</taxon>
        <taxon>Tracheophyta</taxon>
        <taxon>Spermatophyta</taxon>
        <taxon>Magnoliopsida</taxon>
        <taxon>eudicotyledons</taxon>
        <taxon>Gunneridae</taxon>
        <taxon>Pentapetalae</taxon>
        <taxon>rosids</taxon>
        <taxon>fabids</taxon>
        <taxon>Malpighiales</taxon>
        <taxon>Rhizophoraceae</taxon>
        <taxon>Rhizophora</taxon>
    </lineage>
</organism>
<evidence type="ECO:0000313" key="2">
    <source>
        <dbReference type="EMBL" id="MBX48898.1"/>
    </source>
</evidence>
<dbReference type="EMBL" id="GGEC01068414">
    <property type="protein sequence ID" value="MBX48898.1"/>
    <property type="molecule type" value="Transcribed_RNA"/>
</dbReference>
<dbReference type="AlphaFoldDB" id="A0A2P2P2C4"/>
<accession>A0A2P2P2C4</accession>
<sequence length="90" mass="10540">MQKGNKHQNQRRNGGQYMKTVPHRLRLTEIKNQKKTGIQLEAKNYSDQNGPYTTIEATKSRESTEIITKLKHRSSQKQKEANKMEKQTQI</sequence>
<feature type="region of interest" description="Disordered" evidence="1">
    <location>
        <begin position="70"/>
        <end position="90"/>
    </location>
</feature>
<evidence type="ECO:0000256" key="1">
    <source>
        <dbReference type="SAM" id="MobiDB-lite"/>
    </source>
</evidence>
<feature type="region of interest" description="Disordered" evidence="1">
    <location>
        <begin position="1"/>
        <end position="23"/>
    </location>
</feature>